<dbReference type="GO" id="GO:0045893">
    <property type="term" value="P:positive regulation of DNA-templated transcription"/>
    <property type="evidence" value="ECO:0007669"/>
    <property type="project" value="TreeGrafter"/>
</dbReference>
<evidence type="ECO:0000313" key="12">
    <source>
        <dbReference type="Proteomes" id="UP000829196"/>
    </source>
</evidence>
<dbReference type="AlphaFoldDB" id="A0A8T3AL30"/>
<dbReference type="Pfam" id="PF00847">
    <property type="entry name" value="AP2"/>
    <property type="match status" value="1"/>
</dbReference>
<dbReference type="CDD" id="cd00018">
    <property type="entry name" value="AP2"/>
    <property type="match status" value="1"/>
</dbReference>
<reference evidence="11" key="1">
    <citation type="journal article" date="2022" name="Front. Genet.">
        <title>Chromosome-Scale Assembly of the Dendrobium nobile Genome Provides Insights Into the Molecular Mechanism of the Biosynthesis of the Medicinal Active Ingredient of Dendrobium.</title>
        <authorList>
            <person name="Xu Q."/>
            <person name="Niu S.-C."/>
            <person name="Li K.-L."/>
            <person name="Zheng P.-J."/>
            <person name="Zhang X.-J."/>
            <person name="Jia Y."/>
            <person name="Liu Y."/>
            <person name="Niu Y.-X."/>
            <person name="Yu L.-H."/>
            <person name="Chen D.-F."/>
            <person name="Zhang G.-Q."/>
        </authorList>
    </citation>
    <scope>NUCLEOTIDE SEQUENCE</scope>
    <source>
        <tissue evidence="11">Leaf</tissue>
    </source>
</reference>
<dbReference type="GO" id="GO:0005634">
    <property type="term" value="C:nucleus"/>
    <property type="evidence" value="ECO:0007669"/>
    <property type="project" value="UniProtKB-SubCell"/>
</dbReference>
<comment type="caution">
    <text evidence="11">The sequence shown here is derived from an EMBL/GenBank/DDBJ whole genome shotgun (WGS) entry which is preliminary data.</text>
</comment>
<dbReference type="GO" id="GO:0000976">
    <property type="term" value="F:transcription cis-regulatory region binding"/>
    <property type="evidence" value="ECO:0007669"/>
    <property type="project" value="TreeGrafter"/>
</dbReference>
<evidence type="ECO:0000256" key="1">
    <source>
        <dbReference type="ARBA" id="ARBA00004123"/>
    </source>
</evidence>
<keyword evidence="4" id="KW-0238">DNA-binding</keyword>
<gene>
    <name evidence="11" type="ORF">KFK09_020479</name>
</gene>
<feature type="region of interest" description="Disordered" evidence="9">
    <location>
        <begin position="1"/>
        <end position="64"/>
    </location>
</feature>
<keyword evidence="12" id="KW-1185">Reference proteome</keyword>
<dbReference type="GO" id="GO:0006950">
    <property type="term" value="P:response to stress"/>
    <property type="evidence" value="ECO:0007669"/>
    <property type="project" value="TreeGrafter"/>
</dbReference>
<comment type="similarity">
    <text evidence="8">Belongs to the AP2/ERF transcription factor family. ERF subfamily.</text>
</comment>
<accession>A0A8T3AL30</accession>
<dbReference type="PANTHER" id="PTHR31241:SF62">
    <property type="entry name" value="DEHYDRATION-RESPONSIVE ELEMENT-BINDING PROTEIN 2D"/>
    <property type="match status" value="1"/>
</dbReference>
<sequence length="323" mass="36043">MAEPERNRRTRRRQGPDSLVETLHKWKELNKQLDSSDGKRLHKAPAKGSIKGCMRGKGGPENSKCSYRGVRQRTWGKWVAEIREPNRGNRLWLGTFPTALKAAYAYDLAARAMYGAGACLNFPGVQISSPCEPRTSNSESYGSTTIEANCLNGSEDLNQRSIVKELWDGISLNVDAGKELAFDSTSAKPSYVAMRGKIWDEANVESIDWQDISLEIFDVDEMLRMMDADLGNVGITRGPKIDAGQNCIKQWHMESPSALSFQLQNPDAKMLGTLGNMENGTDGTDFCYGFVRPVRQEVDYWPAGDPELFSFRFNNGGISEYFS</sequence>
<name>A0A8T3AL30_DENNO</name>
<dbReference type="InterPro" id="IPR016177">
    <property type="entry name" value="DNA-bd_dom_sf"/>
</dbReference>
<dbReference type="SMR" id="A0A8T3AL30"/>
<evidence type="ECO:0000256" key="7">
    <source>
        <dbReference type="ARBA" id="ARBA00023242"/>
    </source>
</evidence>
<dbReference type="PRINTS" id="PR00367">
    <property type="entry name" value="ETHRSPELEMNT"/>
</dbReference>
<evidence type="ECO:0000256" key="6">
    <source>
        <dbReference type="ARBA" id="ARBA00023163"/>
    </source>
</evidence>
<feature type="domain" description="AP2/ERF" evidence="10">
    <location>
        <begin position="66"/>
        <end position="123"/>
    </location>
</feature>
<keyword evidence="6" id="KW-0804">Transcription</keyword>
<dbReference type="InterPro" id="IPR001471">
    <property type="entry name" value="AP2/ERF_dom"/>
</dbReference>
<evidence type="ECO:0000313" key="11">
    <source>
        <dbReference type="EMBL" id="KAI0497256.1"/>
    </source>
</evidence>
<evidence type="ECO:0000256" key="2">
    <source>
        <dbReference type="ARBA" id="ARBA00023015"/>
    </source>
</evidence>
<keyword evidence="7" id="KW-0539">Nucleus</keyword>
<keyword evidence="3" id="KW-0346">Stress response</keyword>
<keyword evidence="2" id="KW-0805">Transcription regulation</keyword>
<dbReference type="EMBL" id="JAGYWB010000015">
    <property type="protein sequence ID" value="KAI0497256.1"/>
    <property type="molecule type" value="Genomic_DNA"/>
</dbReference>
<comment type="subcellular location">
    <subcellularLocation>
        <location evidence="1">Nucleus</location>
    </subcellularLocation>
</comment>
<dbReference type="FunFam" id="3.30.730.10:FF:000001">
    <property type="entry name" value="Ethylene-responsive transcription factor 2"/>
    <property type="match status" value="1"/>
</dbReference>
<evidence type="ECO:0000256" key="5">
    <source>
        <dbReference type="ARBA" id="ARBA00023159"/>
    </source>
</evidence>
<dbReference type="SMART" id="SM00380">
    <property type="entry name" value="AP2"/>
    <property type="match status" value="1"/>
</dbReference>
<evidence type="ECO:0000256" key="9">
    <source>
        <dbReference type="SAM" id="MobiDB-lite"/>
    </source>
</evidence>
<dbReference type="OrthoDB" id="550883at2759"/>
<dbReference type="PROSITE" id="PS51032">
    <property type="entry name" value="AP2_ERF"/>
    <property type="match status" value="1"/>
</dbReference>
<evidence type="ECO:0000256" key="4">
    <source>
        <dbReference type="ARBA" id="ARBA00023125"/>
    </source>
</evidence>
<dbReference type="PANTHER" id="PTHR31241">
    <property type="entry name" value="DEHYDRATION-RESPONSIVE ELEMENT-BINDING PROTEIN 2C"/>
    <property type="match status" value="1"/>
</dbReference>
<feature type="compositionally biased region" description="Basic and acidic residues" evidence="9">
    <location>
        <begin position="22"/>
        <end position="39"/>
    </location>
</feature>
<dbReference type="Gene3D" id="3.30.730.10">
    <property type="entry name" value="AP2/ERF domain"/>
    <property type="match status" value="1"/>
</dbReference>
<dbReference type="Proteomes" id="UP000829196">
    <property type="component" value="Unassembled WGS sequence"/>
</dbReference>
<keyword evidence="5" id="KW-0010">Activator</keyword>
<evidence type="ECO:0000259" key="10">
    <source>
        <dbReference type="PROSITE" id="PS51032"/>
    </source>
</evidence>
<protein>
    <recommendedName>
        <fullName evidence="10">AP2/ERF domain-containing protein</fullName>
    </recommendedName>
</protein>
<evidence type="ECO:0000256" key="8">
    <source>
        <dbReference type="ARBA" id="ARBA00024343"/>
    </source>
</evidence>
<dbReference type="SUPFAM" id="SSF54171">
    <property type="entry name" value="DNA-binding domain"/>
    <property type="match status" value="1"/>
</dbReference>
<dbReference type="InterPro" id="IPR036955">
    <property type="entry name" value="AP2/ERF_dom_sf"/>
</dbReference>
<evidence type="ECO:0000256" key="3">
    <source>
        <dbReference type="ARBA" id="ARBA00023016"/>
    </source>
</evidence>
<organism evidence="11 12">
    <name type="scientific">Dendrobium nobile</name>
    <name type="common">Orchid</name>
    <dbReference type="NCBI Taxonomy" id="94219"/>
    <lineage>
        <taxon>Eukaryota</taxon>
        <taxon>Viridiplantae</taxon>
        <taxon>Streptophyta</taxon>
        <taxon>Embryophyta</taxon>
        <taxon>Tracheophyta</taxon>
        <taxon>Spermatophyta</taxon>
        <taxon>Magnoliopsida</taxon>
        <taxon>Liliopsida</taxon>
        <taxon>Asparagales</taxon>
        <taxon>Orchidaceae</taxon>
        <taxon>Epidendroideae</taxon>
        <taxon>Malaxideae</taxon>
        <taxon>Dendrobiinae</taxon>
        <taxon>Dendrobium</taxon>
    </lineage>
</organism>
<dbReference type="GO" id="GO:0003700">
    <property type="term" value="F:DNA-binding transcription factor activity"/>
    <property type="evidence" value="ECO:0007669"/>
    <property type="project" value="InterPro"/>
</dbReference>
<proteinExistence type="inferred from homology"/>